<feature type="compositionally biased region" description="Polar residues" evidence="2">
    <location>
        <begin position="308"/>
        <end position="318"/>
    </location>
</feature>
<dbReference type="AlphaFoldDB" id="A0AAN7QS66"/>
<feature type="compositionally biased region" description="Basic and acidic residues" evidence="2">
    <location>
        <begin position="337"/>
        <end position="351"/>
    </location>
</feature>
<sequence>MQNCNQDQRSSGIEDTSMTIEFLRARLLSERSVSKSARQRADELAERVAELEEQLRIVSLQRKKAEKAAVDVLAILETHGVNEISDSYYSSSDQEPTSGVQKLRSSDPKNSEGSANSVGRDSELEKFSSPELEPSTTTGRRIPWKGRRDHPSHSVEKFKDSPIRRRSSFACVGLSSKQQLGKSCRQIKQRSEASTDLEDNSSLRIHSQNNVDESDTKMEISRVDSEPQKGKTTPDATVSRQLRDEFGADGDMKRALENQAQLIGQHKDMEKEQREWEEKYRENNSSTVESCDPGNNSDITEEREEINSESPSSHQRVTPPQDPKSELELLSTCNDSSETHVSETLPGEEKAHTQVHEFLTSSPLHNPVGAISTSLASDGPRKHQNLEKSYPLESEISGKQVESRALVPHQTSEQVGSMLDRLQQAKLLLRKEITRVPPNGIGFAVKAIEPSFHQSGTSGKVDIPGGFSGLFRLPTDLSLQASDNNFQFLGSSSALAPRLSSTGYSHENGALLTAEDRFTSGLNTRTMPAGSPADDRFFANQFFNSASRAVPEIPKFDPLLPTMFTSYLQHPSNPDLLQTKLPSNGGYFPRLNSNTASAVPSSDNFMFNGNASQRKMMYR</sequence>
<accession>A0AAN7QS66</accession>
<reference evidence="3 4" key="1">
    <citation type="journal article" date="2023" name="Hortic Res">
        <title>Pangenome of water caltrop reveals structural variations and asymmetric subgenome divergence after allopolyploidization.</title>
        <authorList>
            <person name="Zhang X."/>
            <person name="Chen Y."/>
            <person name="Wang L."/>
            <person name="Yuan Y."/>
            <person name="Fang M."/>
            <person name="Shi L."/>
            <person name="Lu R."/>
            <person name="Comes H.P."/>
            <person name="Ma Y."/>
            <person name="Chen Y."/>
            <person name="Huang G."/>
            <person name="Zhou Y."/>
            <person name="Zheng Z."/>
            <person name="Qiu Y."/>
        </authorList>
    </citation>
    <scope>NUCLEOTIDE SEQUENCE [LARGE SCALE GENOMIC DNA]</scope>
    <source>
        <strain evidence="3">F231</strain>
    </source>
</reference>
<feature type="compositionally biased region" description="Basic and acidic residues" evidence="2">
    <location>
        <begin position="265"/>
        <end position="282"/>
    </location>
</feature>
<dbReference type="EMBL" id="JAXQNO010000018">
    <property type="protein sequence ID" value="KAK4776432.1"/>
    <property type="molecule type" value="Genomic_DNA"/>
</dbReference>
<protein>
    <submittedName>
        <fullName evidence="3">Uncharacterized protein</fullName>
    </submittedName>
</protein>
<feature type="compositionally biased region" description="Polar residues" evidence="2">
    <location>
        <begin position="230"/>
        <end position="240"/>
    </location>
</feature>
<dbReference type="Proteomes" id="UP001346149">
    <property type="component" value="Unassembled WGS sequence"/>
</dbReference>
<evidence type="ECO:0000313" key="3">
    <source>
        <dbReference type="EMBL" id="KAK4776432.1"/>
    </source>
</evidence>
<keyword evidence="1" id="KW-0175">Coiled coil</keyword>
<gene>
    <name evidence="3" type="ORF">SAY86_005120</name>
</gene>
<feature type="region of interest" description="Disordered" evidence="2">
    <location>
        <begin position="332"/>
        <end position="351"/>
    </location>
</feature>
<proteinExistence type="predicted"/>
<name>A0AAN7QS66_TRANT</name>
<feature type="compositionally biased region" description="Polar residues" evidence="2">
    <location>
        <begin position="200"/>
        <end position="211"/>
    </location>
</feature>
<keyword evidence="4" id="KW-1185">Reference proteome</keyword>
<feature type="compositionally biased region" description="Basic and acidic residues" evidence="2">
    <location>
        <begin position="241"/>
        <end position="256"/>
    </location>
</feature>
<dbReference type="PANTHER" id="PTHR33701">
    <property type="entry name" value="TRANSMEMBRANE PROTEIN"/>
    <property type="match status" value="1"/>
</dbReference>
<feature type="compositionally biased region" description="Basic and acidic residues" evidence="2">
    <location>
        <begin position="214"/>
        <end position="229"/>
    </location>
</feature>
<feature type="region of interest" description="Disordered" evidence="2">
    <location>
        <begin position="86"/>
        <end position="327"/>
    </location>
</feature>
<feature type="compositionally biased region" description="Basic and acidic residues" evidence="2">
    <location>
        <begin position="149"/>
        <end position="163"/>
    </location>
</feature>
<feature type="compositionally biased region" description="Polar residues" evidence="2">
    <location>
        <begin position="283"/>
        <end position="298"/>
    </location>
</feature>
<comment type="caution">
    <text evidence="3">The sequence shown here is derived from an EMBL/GenBank/DDBJ whole genome shotgun (WGS) entry which is preliminary data.</text>
</comment>
<dbReference type="PANTHER" id="PTHR33701:SF3">
    <property type="entry name" value="TRANSCRIPTIONAL REGULATOR ATRX"/>
    <property type="match status" value="1"/>
</dbReference>
<organism evidence="3 4">
    <name type="scientific">Trapa natans</name>
    <name type="common">Water chestnut</name>
    <dbReference type="NCBI Taxonomy" id="22666"/>
    <lineage>
        <taxon>Eukaryota</taxon>
        <taxon>Viridiplantae</taxon>
        <taxon>Streptophyta</taxon>
        <taxon>Embryophyta</taxon>
        <taxon>Tracheophyta</taxon>
        <taxon>Spermatophyta</taxon>
        <taxon>Magnoliopsida</taxon>
        <taxon>eudicotyledons</taxon>
        <taxon>Gunneridae</taxon>
        <taxon>Pentapetalae</taxon>
        <taxon>rosids</taxon>
        <taxon>malvids</taxon>
        <taxon>Myrtales</taxon>
        <taxon>Lythraceae</taxon>
        <taxon>Trapa</taxon>
    </lineage>
</organism>
<feature type="coiled-coil region" evidence="1">
    <location>
        <begin position="34"/>
        <end position="68"/>
    </location>
</feature>
<evidence type="ECO:0000313" key="4">
    <source>
        <dbReference type="Proteomes" id="UP001346149"/>
    </source>
</evidence>
<evidence type="ECO:0000256" key="2">
    <source>
        <dbReference type="SAM" id="MobiDB-lite"/>
    </source>
</evidence>
<feature type="compositionally biased region" description="Polar residues" evidence="2">
    <location>
        <begin position="86"/>
        <end position="100"/>
    </location>
</feature>
<evidence type="ECO:0000256" key="1">
    <source>
        <dbReference type="SAM" id="Coils"/>
    </source>
</evidence>